<dbReference type="InterPro" id="IPR000089">
    <property type="entry name" value="Biotin_lipoyl"/>
</dbReference>
<dbReference type="PROSITE" id="PS51826">
    <property type="entry name" value="PSBD"/>
    <property type="match status" value="1"/>
</dbReference>
<dbReference type="PANTHER" id="PTHR23151">
    <property type="entry name" value="DIHYDROLIPOAMIDE ACETYL/SUCCINYL-TRANSFERASE-RELATED"/>
    <property type="match status" value="1"/>
</dbReference>
<evidence type="ECO:0000259" key="6">
    <source>
        <dbReference type="PROSITE" id="PS50968"/>
    </source>
</evidence>
<evidence type="ECO:0000256" key="3">
    <source>
        <dbReference type="ARBA" id="ARBA00022946"/>
    </source>
</evidence>
<dbReference type="PROSITE" id="PS50968">
    <property type="entry name" value="BIOTINYL_LIPOYL"/>
    <property type="match status" value="1"/>
</dbReference>
<evidence type="ECO:0008006" key="10">
    <source>
        <dbReference type="Google" id="ProtNLM"/>
    </source>
</evidence>
<dbReference type="PANTHER" id="PTHR23151:SF82">
    <property type="entry name" value="PYRUVATE DEHYDROGENASE COMPLEX PROTEIN X COMPONENT, MITOCHONDRIAL"/>
    <property type="match status" value="1"/>
</dbReference>
<evidence type="ECO:0000259" key="7">
    <source>
        <dbReference type="PROSITE" id="PS51826"/>
    </source>
</evidence>
<comment type="similarity">
    <text evidence="1">Belongs to the 2-oxoacid dehydrogenase family.</text>
</comment>
<dbReference type="InterPro" id="IPR011053">
    <property type="entry name" value="Single_hybrid_motif"/>
</dbReference>
<dbReference type="GO" id="GO:0004742">
    <property type="term" value="F:dihydrolipoyllysine-residue acetyltransferase activity"/>
    <property type="evidence" value="ECO:0007669"/>
    <property type="project" value="TreeGrafter"/>
</dbReference>
<dbReference type="GO" id="GO:0006086">
    <property type="term" value="P:pyruvate decarboxylation to acetyl-CoA"/>
    <property type="evidence" value="ECO:0007669"/>
    <property type="project" value="InterPro"/>
</dbReference>
<evidence type="ECO:0000313" key="8">
    <source>
        <dbReference type="EMBL" id="KAH3672324.1"/>
    </source>
</evidence>
<protein>
    <recommendedName>
        <fullName evidence="10">Lipoyl-binding domain-containing protein</fullName>
    </recommendedName>
</protein>
<evidence type="ECO:0000256" key="5">
    <source>
        <dbReference type="SAM" id="MobiDB-lite"/>
    </source>
</evidence>
<evidence type="ECO:0000256" key="2">
    <source>
        <dbReference type="ARBA" id="ARBA00022823"/>
    </source>
</evidence>
<feature type="domain" description="Lipoyl-binding" evidence="6">
    <location>
        <begin position="23"/>
        <end position="99"/>
    </location>
</feature>
<dbReference type="EMBL" id="JAEUBF010001156">
    <property type="protein sequence ID" value="KAH3672324.1"/>
    <property type="molecule type" value="Genomic_DNA"/>
</dbReference>
<keyword evidence="2" id="KW-0450">Lipoyl</keyword>
<comment type="caution">
    <text evidence="8">The sequence shown here is derived from an EMBL/GenBank/DDBJ whole genome shotgun (WGS) entry which is preliminary data.</text>
</comment>
<sequence length="399" mass="44622">MLRQLSKQLTHRQFHTSTRALAASLFKMPAMSPTMEFGGVENWKFKDGDSFSSGDVLLEIETDKATIDVEAQDDGKLFKILKNDGEKNIKVGEPIAVFAEPEDDLSTLEVPKFESSTPSPSPSPTASKIESSKPTSNPKKSSAPSSPQSSSPKIEAKEGVYQPASSTQTFFPSVAQLLSEHKISRETAISSIPASGANGRILKGDVLAYLGLISQESLDKVSNWLYSKTKLDLSNIEKITLVKKQPAKVKPTKPEPKTITKTFTLSKIKAFQEKADSYFSLQEYIQDASQRAEKYAYGQHEIKSDAYDPIFEDLVALPTNLERFSIELKSPKEQQDKIIRKPIDLIDELHQESDFFEDLIVAEPIEEEVTVRLTLNNVADSQEKAELYLKKFERYLYDL</sequence>
<reference evidence="8" key="1">
    <citation type="journal article" date="2021" name="Open Biol.">
        <title>Shared evolutionary footprints suggest mitochondrial oxidative damage underlies multiple complex I losses in fungi.</title>
        <authorList>
            <person name="Schikora-Tamarit M.A."/>
            <person name="Marcet-Houben M."/>
            <person name="Nosek J."/>
            <person name="Gabaldon T."/>
        </authorList>
    </citation>
    <scope>NUCLEOTIDE SEQUENCE</scope>
    <source>
        <strain evidence="8">CBS6341</strain>
    </source>
</reference>
<dbReference type="SUPFAM" id="SSF47005">
    <property type="entry name" value="Peripheral subunit-binding domain of 2-oxo acid dehydrogenase complex"/>
    <property type="match status" value="1"/>
</dbReference>
<name>A0A9P8PJ38_9ASCO</name>
<gene>
    <name evidence="8" type="ORF">WICMUC_004295</name>
</gene>
<evidence type="ECO:0000313" key="9">
    <source>
        <dbReference type="Proteomes" id="UP000769528"/>
    </source>
</evidence>
<dbReference type="Gene3D" id="4.10.320.10">
    <property type="entry name" value="E3-binding domain"/>
    <property type="match status" value="1"/>
</dbReference>
<keyword evidence="9" id="KW-1185">Reference proteome</keyword>
<feature type="compositionally biased region" description="Low complexity" evidence="5">
    <location>
        <begin position="132"/>
        <end position="153"/>
    </location>
</feature>
<proteinExistence type="inferred from homology"/>
<dbReference type="GO" id="GO:0045254">
    <property type="term" value="C:pyruvate dehydrogenase complex"/>
    <property type="evidence" value="ECO:0007669"/>
    <property type="project" value="InterPro"/>
</dbReference>
<dbReference type="InterPro" id="IPR045257">
    <property type="entry name" value="E2/Pdx1"/>
</dbReference>
<dbReference type="PROSITE" id="PS00189">
    <property type="entry name" value="LIPOYL"/>
    <property type="match status" value="1"/>
</dbReference>
<organism evidence="8 9">
    <name type="scientific">Wickerhamomyces mucosus</name>
    <dbReference type="NCBI Taxonomy" id="1378264"/>
    <lineage>
        <taxon>Eukaryota</taxon>
        <taxon>Fungi</taxon>
        <taxon>Dikarya</taxon>
        <taxon>Ascomycota</taxon>
        <taxon>Saccharomycotina</taxon>
        <taxon>Saccharomycetes</taxon>
        <taxon>Phaffomycetales</taxon>
        <taxon>Wickerhamomycetaceae</taxon>
        <taxon>Wickerhamomyces</taxon>
    </lineage>
</organism>
<accession>A0A9P8PJ38</accession>
<dbReference type="Pfam" id="PF00364">
    <property type="entry name" value="Biotin_lipoyl"/>
    <property type="match status" value="1"/>
</dbReference>
<feature type="region of interest" description="Disordered" evidence="5">
    <location>
        <begin position="109"/>
        <end position="161"/>
    </location>
</feature>
<feature type="domain" description="Peripheral subunit-binding (PSBD)" evidence="7">
    <location>
        <begin position="169"/>
        <end position="210"/>
    </location>
</feature>
<dbReference type="InterPro" id="IPR036625">
    <property type="entry name" value="E3-bd_dom_sf"/>
</dbReference>
<dbReference type="InterPro" id="IPR003016">
    <property type="entry name" value="2-oxoA_DH_lipoyl-BS"/>
</dbReference>
<dbReference type="AlphaFoldDB" id="A0A9P8PJ38"/>
<comment type="subunit">
    <text evidence="4">Eukaryotic pyruvate dehydrogenase (PDH) complexes are organized as a core consisting of the oligomeric dihydrolipoamide acetyl-transferase (E2), around which are arranged multiple copies of pyruvate dehydrogenase (E1), dihydrolipoamide dehydrogenase (E3) and protein X (E3BP) bound by non-covalent bonds.</text>
</comment>
<evidence type="ECO:0000256" key="1">
    <source>
        <dbReference type="ARBA" id="ARBA00007317"/>
    </source>
</evidence>
<reference evidence="8" key="2">
    <citation type="submission" date="2021-01" db="EMBL/GenBank/DDBJ databases">
        <authorList>
            <person name="Schikora-Tamarit M.A."/>
        </authorList>
    </citation>
    <scope>NUCLEOTIDE SEQUENCE</scope>
    <source>
        <strain evidence="8">CBS6341</strain>
    </source>
</reference>
<dbReference type="SUPFAM" id="SSF51230">
    <property type="entry name" value="Single hybrid motif"/>
    <property type="match status" value="1"/>
</dbReference>
<dbReference type="InterPro" id="IPR004167">
    <property type="entry name" value="PSBD"/>
</dbReference>
<evidence type="ECO:0000256" key="4">
    <source>
        <dbReference type="ARBA" id="ARBA00065810"/>
    </source>
</evidence>
<dbReference type="OrthoDB" id="202158at2759"/>
<dbReference type="Gene3D" id="2.40.50.100">
    <property type="match status" value="1"/>
</dbReference>
<keyword evidence="3" id="KW-0809">Transit peptide</keyword>
<dbReference type="Proteomes" id="UP000769528">
    <property type="component" value="Unassembled WGS sequence"/>
</dbReference>
<dbReference type="FunFam" id="2.40.50.100:FF:000010">
    <property type="entry name" value="Acetyltransferase component of pyruvate dehydrogenase complex"/>
    <property type="match status" value="1"/>
</dbReference>
<dbReference type="CDD" id="cd06849">
    <property type="entry name" value="lipoyl_domain"/>
    <property type="match status" value="1"/>
</dbReference>